<comment type="caution">
    <text evidence="12">The sequence shown here is derived from an EMBL/GenBank/DDBJ whole genome shotgun (WGS) entry which is preliminary data.</text>
</comment>
<evidence type="ECO:0000256" key="8">
    <source>
        <dbReference type="RuleBase" id="RU361168"/>
    </source>
</evidence>
<evidence type="ECO:0000256" key="3">
    <source>
        <dbReference type="ARBA" id="ARBA00022801"/>
    </source>
</evidence>
<evidence type="ECO:0000256" key="2">
    <source>
        <dbReference type="ARBA" id="ARBA00022729"/>
    </source>
</evidence>
<dbReference type="Pfam" id="PF03442">
    <property type="entry name" value="CBM_X2"/>
    <property type="match status" value="1"/>
</dbReference>
<dbReference type="EC" id="3.2.1.22" evidence="8"/>
<dbReference type="SUPFAM" id="SSF81296">
    <property type="entry name" value="E set domains"/>
    <property type="match status" value="1"/>
</dbReference>
<dbReference type="InterPro" id="IPR013785">
    <property type="entry name" value="Aldolase_TIM"/>
</dbReference>
<dbReference type="InterPro" id="IPR005102">
    <property type="entry name" value="Carbo-bd_X2"/>
</dbReference>
<keyword evidence="5" id="KW-0119">Carbohydrate metabolism</keyword>
<protein>
    <recommendedName>
        <fullName evidence="8">Alpha-galactosidase</fullName>
        <ecNumber evidence="8">3.2.1.22</ecNumber>
    </recommendedName>
    <alternativeName>
        <fullName evidence="8">Melibiase</fullName>
    </alternativeName>
</protein>
<dbReference type="PANTHER" id="PTHR11452:SF75">
    <property type="entry name" value="ALPHA-GALACTOSIDASE MEL1"/>
    <property type="match status" value="1"/>
</dbReference>
<evidence type="ECO:0000256" key="6">
    <source>
        <dbReference type="ARBA" id="ARBA00023295"/>
    </source>
</evidence>
<feature type="region of interest" description="Disordered" evidence="9">
    <location>
        <begin position="436"/>
        <end position="458"/>
    </location>
</feature>
<evidence type="ECO:0000256" key="9">
    <source>
        <dbReference type="SAM" id="MobiDB-lite"/>
    </source>
</evidence>
<evidence type="ECO:0000259" key="11">
    <source>
        <dbReference type="Pfam" id="PF17801"/>
    </source>
</evidence>
<evidence type="ECO:0000256" key="1">
    <source>
        <dbReference type="ARBA" id="ARBA00009743"/>
    </source>
</evidence>
<keyword evidence="3 8" id="KW-0378">Hydrolase</keyword>
<dbReference type="InterPro" id="IPR013780">
    <property type="entry name" value="Glyco_hydro_b"/>
</dbReference>
<dbReference type="AlphaFoldDB" id="A0A2W2EX99"/>
<gene>
    <name evidence="12" type="ORF">C1J01_15890</name>
</gene>
<keyword evidence="2" id="KW-0732">Signal</keyword>
<keyword evidence="13" id="KW-1185">Reference proteome</keyword>
<accession>A0A2W2EX99</accession>
<dbReference type="Proteomes" id="UP000249304">
    <property type="component" value="Unassembled WGS sequence"/>
</dbReference>
<feature type="domain" description="Carbohydrate binding X2" evidence="10">
    <location>
        <begin position="581"/>
        <end position="650"/>
    </location>
</feature>
<comment type="catalytic activity">
    <reaction evidence="8">
        <text>Hydrolysis of terminal, non-reducing alpha-D-galactose residues in alpha-D-galactosides, including galactose oligosaccharides, galactomannans and galactolipids.</text>
        <dbReference type="EC" id="3.2.1.22"/>
    </reaction>
</comment>
<evidence type="ECO:0000256" key="7">
    <source>
        <dbReference type="ARBA" id="ARBA00023326"/>
    </source>
</evidence>
<organism evidence="12 13">
    <name type="scientific">Nonomuraea aridisoli</name>
    <dbReference type="NCBI Taxonomy" id="2070368"/>
    <lineage>
        <taxon>Bacteria</taxon>
        <taxon>Bacillati</taxon>
        <taxon>Actinomycetota</taxon>
        <taxon>Actinomycetes</taxon>
        <taxon>Streptosporangiales</taxon>
        <taxon>Streptosporangiaceae</taxon>
        <taxon>Nonomuraea</taxon>
    </lineage>
</organism>
<keyword evidence="7" id="KW-0624">Polysaccharide degradation</keyword>
<dbReference type="PANTHER" id="PTHR11452">
    <property type="entry name" value="ALPHA-GALACTOSIDASE/ALPHA-N-ACETYLGALACTOSAMINIDASE"/>
    <property type="match status" value="1"/>
</dbReference>
<dbReference type="SUPFAM" id="SSF51445">
    <property type="entry name" value="(Trans)glycosidases"/>
    <property type="match status" value="1"/>
</dbReference>
<dbReference type="Gene3D" id="3.20.20.70">
    <property type="entry name" value="Aldolase class I"/>
    <property type="match status" value="1"/>
</dbReference>
<dbReference type="Pfam" id="PF16499">
    <property type="entry name" value="Melibiase_2"/>
    <property type="match status" value="1"/>
</dbReference>
<dbReference type="Gene3D" id="2.60.120.260">
    <property type="entry name" value="Galactose-binding domain-like"/>
    <property type="match status" value="2"/>
</dbReference>
<dbReference type="InterPro" id="IPR014756">
    <property type="entry name" value="Ig_E-set"/>
</dbReference>
<sequence>MQVYTDNGKWITAQQIVAQSDAMHAKLQPYGYDRINVDAGWNSGVDDYGRPVPDAQLYPQGLKNVIDHVHRNGQKFGLYFIPGISAEVYEAAKPIYGASGCTTHDIVRQPLQQADYWKIGYRIDFGNPCAQKYIDSIVDLIASWGVDFVKFDSVTPGSGVSDLSLDARDDVAAWSQALARHKIWFELSWAVDINYADYWKKYADGWRVDWDVECYCAGEALTTWDNVARLFPRLGDWWRNAGPGGWNDLDSLNVGNGTMDGLTRDERRTATTLWAISAAPMYIGNDMTKLDSFGLSLLTNREVIAVDQAGIPARPVSLSGKQQVWYALNADGTYTVALFNLGRTESDVTVRWSDIGLDGTASVRDLWAGKNLGRFDTRFVAEDVPIHGVRLLKVTPERKAQVSVNDDSLRMSYDGEWTRNGGTEVAPTDQDLTVSVTEQPGQTPNPPTTGRTVTLNDNDPGIVYTGSWGYSSGRGLGDHNDDVHYAEVDGTSFQYTFQGTGIDYVTETHESQGLADIYLDDAFVKTVDTSLPAGAERGVQQVVYSVTGLPSGSHTLRVVKKSGAFMLLDKLVVTLDSLLSTGSAAFNRAEPADISLRILRDPGELLSIGHAGEDLRTGTDYTVSGDTVTIRQEFLATLPVGDAALTFRFAGDHRGDIHATTQDGASVSFAFTGSGVAWISAKGPDQGEVDVYVDGKMAKRVDTHSASRVSGQKLFSADGLRDGEHTLKLVKVSGDLMRNDVVQYTVTPAERGASAAPPA</sequence>
<evidence type="ECO:0000313" key="13">
    <source>
        <dbReference type="Proteomes" id="UP000249304"/>
    </source>
</evidence>
<evidence type="ECO:0000313" key="12">
    <source>
        <dbReference type="EMBL" id="PZG18180.1"/>
    </source>
</evidence>
<comment type="similarity">
    <text evidence="1 8">Belongs to the glycosyl hydrolase 27 family.</text>
</comment>
<dbReference type="InterPro" id="IPR041233">
    <property type="entry name" value="Melibiase_C"/>
</dbReference>
<dbReference type="PRINTS" id="PR00740">
    <property type="entry name" value="GLHYDRLASE27"/>
</dbReference>
<evidence type="ECO:0000256" key="4">
    <source>
        <dbReference type="ARBA" id="ARBA00023001"/>
    </source>
</evidence>
<dbReference type="InterPro" id="IPR002241">
    <property type="entry name" value="Glyco_hydro_27"/>
</dbReference>
<keyword evidence="6 8" id="KW-0326">Glycosidase</keyword>
<dbReference type="InterPro" id="IPR017853">
    <property type="entry name" value="GH"/>
</dbReference>
<keyword evidence="4" id="KW-0136">Cellulose degradation</keyword>
<dbReference type="EMBL" id="POUD01000056">
    <property type="protein sequence ID" value="PZG18180.1"/>
    <property type="molecule type" value="Genomic_DNA"/>
</dbReference>
<reference evidence="12 13" key="1">
    <citation type="submission" date="2018-01" db="EMBL/GenBank/DDBJ databases">
        <title>Draft genome sequence of Nonomuraea sp. KC333.</title>
        <authorList>
            <person name="Sahin N."/>
            <person name="Saygin H."/>
            <person name="Ay H."/>
        </authorList>
    </citation>
    <scope>NUCLEOTIDE SEQUENCE [LARGE SCALE GENOMIC DNA]</scope>
    <source>
        <strain evidence="12 13">KC333</strain>
    </source>
</reference>
<feature type="domain" description="Alpha galactosidase C-terminal" evidence="11">
    <location>
        <begin position="320"/>
        <end position="394"/>
    </location>
</feature>
<dbReference type="GO" id="GO:0004557">
    <property type="term" value="F:alpha-galactosidase activity"/>
    <property type="evidence" value="ECO:0007669"/>
    <property type="project" value="UniProtKB-EC"/>
</dbReference>
<dbReference type="Pfam" id="PF17801">
    <property type="entry name" value="Melibiase_C"/>
    <property type="match status" value="1"/>
</dbReference>
<dbReference type="SUPFAM" id="SSF51011">
    <property type="entry name" value="Glycosyl hydrolase domain"/>
    <property type="match status" value="1"/>
</dbReference>
<name>A0A2W2EX99_9ACTN</name>
<proteinExistence type="inferred from homology"/>
<evidence type="ECO:0000256" key="5">
    <source>
        <dbReference type="ARBA" id="ARBA00023277"/>
    </source>
</evidence>
<keyword evidence="8" id="KW-1015">Disulfide bond</keyword>
<dbReference type="OrthoDB" id="9807519at2"/>
<dbReference type="GO" id="GO:0030245">
    <property type="term" value="P:cellulose catabolic process"/>
    <property type="evidence" value="ECO:0007669"/>
    <property type="project" value="UniProtKB-KW"/>
</dbReference>
<dbReference type="Gene3D" id="2.60.40.1180">
    <property type="entry name" value="Golgi alpha-mannosidase II"/>
    <property type="match status" value="1"/>
</dbReference>
<dbReference type="CDD" id="cd14792">
    <property type="entry name" value="GH27"/>
    <property type="match status" value="1"/>
</dbReference>
<evidence type="ECO:0000259" key="10">
    <source>
        <dbReference type="Pfam" id="PF03442"/>
    </source>
</evidence>